<evidence type="ECO:0000256" key="5">
    <source>
        <dbReference type="SAM" id="MobiDB-lite"/>
    </source>
</evidence>
<dbReference type="NCBIfam" id="TIGR00309">
    <property type="entry name" value="V_ATPase_subD"/>
    <property type="match status" value="1"/>
</dbReference>
<gene>
    <name evidence="6" type="ORF">SFRICE_004018</name>
</gene>
<dbReference type="GO" id="GO:0046961">
    <property type="term" value="F:proton-transporting ATPase activity, rotational mechanism"/>
    <property type="evidence" value="ECO:0007669"/>
    <property type="project" value="InterPro"/>
</dbReference>
<dbReference type="InterPro" id="IPR002699">
    <property type="entry name" value="V_ATPase_D"/>
</dbReference>
<comment type="function">
    <text evidence="4">Subunit of the V1 complex of vacuolar(H+)-ATPase (V-ATPase), a multisubunit enzyme composed of a peripheral complex (V1) that hydrolyzes ATP and a membrane integral complex (V0) that translocates protons. V-ATPase is responsible for acidifying and maintaining the pH of intracellular compartments and in some cell types, is targeted to the plasma membrane, where it is responsible for acidifying the extracellular environment.</text>
</comment>
<comment type="similarity">
    <text evidence="1">Belongs to the V-ATPase D subunit family.</text>
</comment>
<accession>A0A2H1VDR4</accession>
<keyword evidence="2" id="KW-0813">Transport</keyword>
<evidence type="ECO:0000313" key="6">
    <source>
        <dbReference type="EMBL" id="SOQ38978.1"/>
    </source>
</evidence>
<reference evidence="6" key="1">
    <citation type="submission" date="2016-07" db="EMBL/GenBank/DDBJ databases">
        <authorList>
            <person name="Bretaudeau A."/>
        </authorList>
    </citation>
    <scope>NUCLEOTIDE SEQUENCE</scope>
    <source>
        <strain evidence="6">Rice</strain>
        <tissue evidence="6">Whole body</tissue>
    </source>
</reference>
<dbReference type="Pfam" id="PF01813">
    <property type="entry name" value="ATP-synt_D"/>
    <property type="match status" value="1"/>
</dbReference>
<dbReference type="Gene3D" id="1.10.287.3240">
    <property type="match status" value="1"/>
</dbReference>
<evidence type="ECO:0000256" key="3">
    <source>
        <dbReference type="ARBA" id="ARBA00023065"/>
    </source>
</evidence>
<sequence>MNTENRYPVTASLFMLKEIKHRQEQVNRGYLLLKRKAEALRIRGRQAATELASTQAILGHILREAYISLAAIKFTNGESNALVLENIGQLATVLICLIVINHSIQAQIRVQRISENISGVSTISLQALEETGVCDSLRYAGLGAGGHRTSEAKKAFREAVRTLVKFASLRNTCILLDESIRSTLRKVNGIEKVIMPKLRNTETYIMMEMDEREREEFHRLKMVKAKKVKSQARAFLRQTVSAGGGGETGEADETEPGVPPRRHSVECLTSILACSSLTTTTTDSGDFKPVCYPHNWDDDDLLF</sequence>
<evidence type="ECO:0000256" key="2">
    <source>
        <dbReference type="ARBA" id="ARBA00022448"/>
    </source>
</evidence>
<proteinExistence type="inferred from homology"/>
<name>A0A2H1VDR4_SPOFR</name>
<protein>
    <submittedName>
        <fullName evidence="6">SFRICE_004018</fullName>
    </submittedName>
</protein>
<dbReference type="OrthoDB" id="7676488at2759"/>
<dbReference type="EMBL" id="ODYU01002009">
    <property type="protein sequence ID" value="SOQ38978.1"/>
    <property type="molecule type" value="Genomic_DNA"/>
</dbReference>
<organism evidence="6">
    <name type="scientific">Spodoptera frugiperda</name>
    <name type="common">Fall armyworm</name>
    <dbReference type="NCBI Taxonomy" id="7108"/>
    <lineage>
        <taxon>Eukaryota</taxon>
        <taxon>Metazoa</taxon>
        <taxon>Ecdysozoa</taxon>
        <taxon>Arthropoda</taxon>
        <taxon>Hexapoda</taxon>
        <taxon>Insecta</taxon>
        <taxon>Pterygota</taxon>
        <taxon>Neoptera</taxon>
        <taxon>Endopterygota</taxon>
        <taxon>Lepidoptera</taxon>
        <taxon>Glossata</taxon>
        <taxon>Ditrysia</taxon>
        <taxon>Noctuoidea</taxon>
        <taxon>Noctuidae</taxon>
        <taxon>Amphipyrinae</taxon>
        <taxon>Spodoptera</taxon>
    </lineage>
</organism>
<feature type="region of interest" description="Disordered" evidence="5">
    <location>
        <begin position="239"/>
        <end position="261"/>
    </location>
</feature>
<dbReference type="AlphaFoldDB" id="A0A2H1VDR4"/>
<dbReference type="PANTHER" id="PTHR11671">
    <property type="entry name" value="V-TYPE ATP SYNTHASE SUBUNIT D"/>
    <property type="match status" value="1"/>
</dbReference>
<evidence type="ECO:0000256" key="4">
    <source>
        <dbReference type="ARBA" id="ARBA00045737"/>
    </source>
</evidence>
<keyword evidence="3" id="KW-0406">Ion transport</keyword>
<evidence type="ECO:0000256" key="1">
    <source>
        <dbReference type="ARBA" id="ARBA00005850"/>
    </source>
</evidence>